<dbReference type="Gene3D" id="3.30.530.20">
    <property type="match status" value="1"/>
</dbReference>
<dbReference type="AlphaFoldDB" id="A0A7G2C098"/>
<dbReference type="InterPro" id="IPR002913">
    <property type="entry name" value="START_lipid-bd_dom"/>
</dbReference>
<evidence type="ECO:0000313" key="3">
    <source>
        <dbReference type="EMBL" id="CAD2213076.1"/>
    </source>
</evidence>
<evidence type="ECO:0000313" key="4">
    <source>
        <dbReference type="Proteomes" id="UP000515908"/>
    </source>
</evidence>
<dbReference type="InterPro" id="IPR051213">
    <property type="entry name" value="START_lipid_transfer"/>
</dbReference>
<dbReference type="PANTHER" id="PTHR19308:SF51">
    <property type="entry name" value="START DOMAIN-CONTAINING PROTEIN"/>
    <property type="match status" value="1"/>
</dbReference>
<dbReference type="PANTHER" id="PTHR19308">
    <property type="entry name" value="PHOSPHATIDYLCHOLINE TRANSFER PROTEIN"/>
    <property type="match status" value="1"/>
</dbReference>
<dbReference type="CDD" id="cd00177">
    <property type="entry name" value="START"/>
    <property type="match status" value="1"/>
</dbReference>
<dbReference type="PROSITE" id="PS50848">
    <property type="entry name" value="START"/>
    <property type="match status" value="1"/>
</dbReference>
<dbReference type="GO" id="GO:0005737">
    <property type="term" value="C:cytoplasm"/>
    <property type="evidence" value="ECO:0007669"/>
    <property type="project" value="UniProtKB-ARBA"/>
</dbReference>
<feature type="compositionally biased region" description="Acidic residues" evidence="1">
    <location>
        <begin position="419"/>
        <end position="431"/>
    </location>
</feature>
<dbReference type="VEuPathDB" id="TriTrypDB:ADEAN_000051200"/>
<evidence type="ECO:0000256" key="1">
    <source>
        <dbReference type="SAM" id="MobiDB-lite"/>
    </source>
</evidence>
<name>A0A7G2C098_9TRYP</name>
<keyword evidence="4" id="KW-1185">Reference proteome</keyword>
<gene>
    <name evidence="3" type="ORF">ADEAN_000051200</name>
</gene>
<accession>A0A7G2C098</accession>
<reference evidence="3 4" key="1">
    <citation type="submission" date="2020-08" db="EMBL/GenBank/DDBJ databases">
        <authorList>
            <person name="Newling K."/>
            <person name="Davey J."/>
            <person name="Forrester S."/>
        </authorList>
    </citation>
    <scope>NUCLEOTIDE SEQUENCE [LARGE SCALE GENOMIC DNA]</scope>
    <source>
        <strain evidence="4">Crithidia deanei Carvalho (ATCC PRA-265)</strain>
    </source>
</reference>
<dbReference type="SUPFAM" id="SSF55961">
    <property type="entry name" value="Bet v1-like"/>
    <property type="match status" value="1"/>
</dbReference>
<proteinExistence type="predicted"/>
<sequence>MDTPYRHPDNNGTSISNFQLSVIEPILSLLREKKWSTPKSKKDCMMSEINVPYMPLTVHKIEKKYNCSLAAFRTVVCDTKLSTAREIDGILDNIKVLECRDGVELQYITYKKPAILASPRDFIIHKSDMILPREDQLHFKLPFTADEMFILVNRSVPDSVKPPVKNVVRSYANIFGYVAVPTGANSISVTNFVCVNPAGSVPSWAVTAGVMEQAAKLIRVLKMASKVRVFAKPPVRPVAPPPVVEPKAIELSTESDSTDNGETYPENDCECLADVPITEPELVPLYATEVVEAHRTEEAAPALFAEFTVSPTLPVLSASDEARPLVAVYPLVDTCLSPLGEDERTCLTAVDVDDLCSDDEDLYSMMDAESYYDETFPTHPADTQLEELEDVYGNVEPAETILEPVAVQRVVGMPAITTVEEDEEEEDDNTSETEKESVDEQHAVSVRYDDLSAPMEVPVHNFKMDCARRMMDSFLPDTILVDSFASVPVTRAYDTPRKPMPFTAVKAIPRVTSVDNGQAFSDAGISNDSFISSAVDTETCDDLESINGVTFRATLFGVIKHPSDWDGSHFRDCPESSRRYVEQLQRETLFHQQSWKAQLFNLGDYMFAAPSQRSQVILEDN</sequence>
<feature type="region of interest" description="Disordered" evidence="1">
    <location>
        <begin position="417"/>
        <end position="440"/>
    </location>
</feature>
<evidence type="ECO:0000259" key="2">
    <source>
        <dbReference type="PROSITE" id="PS50848"/>
    </source>
</evidence>
<dbReference type="InterPro" id="IPR023393">
    <property type="entry name" value="START-like_dom_sf"/>
</dbReference>
<feature type="domain" description="START" evidence="2">
    <location>
        <begin position="1"/>
        <end position="230"/>
    </location>
</feature>
<organism evidence="3 4">
    <name type="scientific">Angomonas deanei</name>
    <dbReference type="NCBI Taxonomy" id="59799"/>
    <lineage>
        <taxon>Eukaryota</taxon>
        <taxon>Discoba</taxon>
        <taxon>Euglenozoa</taxon>
        <taxon>Kinetoplastea</taxon>
        <taxon>Metakinetoplastina</taxon>
        <taxon>Trypanosomatida</taxon>
        <taxon>Trypanosomatidae</taxon>
        <taxon>Strigomonadinae</taxon>
        <taxon>Angomonas</taxon>
    </lineage>
</organism>
<dbReference type="EMBL" id="LR877145">
    <property type="protein sequence ID" value="CAD2213076.1"/>
    <property type="molecule type" value="Genomic_DNA"/>
</dbReference>
<dbReference type="GO" id="GO:0008289">
    <property type="term" value="F:lipid binding"/>
    <property type="evidence" value="ECO:0007669"/>
    <property type="project" value="InterPro"/>
</dbReference>
<dbReference type="Proteomes" id="UP000515908">
    <property type="component" value="Chromosome 01"/>
</dbReference>
<protein>
    <recommendedName>
        <fullName evidence="2">START domain-containing protein</fullName>
    </recommendedName>
</protein>